<dbReference type="InterPro" id="IPR015868">
    <property type="entry name" value="Glutaminase"/>
</dbReference>
<dbReference type="GO" id="GO:0006537">
    <property type="term" value="P:glutamate biosynthetic process"/>
    <property type="evidence" value="ECO:0007669"/>
    <property type="project" value="TreeGrafter"/>
</dbReference>
<evidence type="ECO:0000256" key="2">
    <source>
        <dbReference type="ARBA" id="ARBA00011881"/>
    </source>
</evidence>
<evidence type="ECO:0000313" key="8">
    <source>
        <dbReference type="Proteomes" id="UP000198820"/>
    </source>
</evidence>
<name>A0A1H4B0M0_9FLAO</name>
<dbReference type="Proteomes" id="UP000198820">
    <property type="component" value="Unassembled WGS sequence"/>
</dbReference>
<evidence type="ECO:0000256" key="6">
    <source>
        <dbReference type="HAMAP-Rule" id="MF_00313"/>
    </source>
</evidence>
<gene>
    <name evidence="6" type="primary">glsA</name>
    <name evidence="7" type="ORF">SAMN05421540_105215</name>
</gene>
<keyword evidence="4 6" id="KW-0378">Hydrolase</keyword>
<dbReference type="PANTHER" id="PTHR12544">
    <property type="entry name" value="GLUTAMINASE"/>
    <property type="match status" value="1"/>
</dbReference>
<evidence type="ECO:0000256" key="1">
    <source>
        <dbReference type="ARBA" id="ARBA00011076"/>
    </source>
</evidence>
<feature type="binding site" evidence="6">
    <location>
        <position position="157"/>
    </location>
    <ligand>
        <name>substrate</name>
    </ligand>
</feature>
<dbReference type="GO" id="GO:0006543">
    <property type="term" value="P:L-glutamine catabolic process"/>
    <property type="evidence" value="ECO:0007669"/>
    <property type="project" value="TreeGrafter"/>
</dbReference>
<dbReference type="PANTHER" id="PTHR12544:SF29">
    <property type="entry name" value="GLUTAMINASE"/>
    <property type="match status" value="1"/>
</dbReference>
<sequence length="304" mass="33731">MDFQNILNIIHKDCNRIENHGKIANYIPELAKVDPDKFGMFLLTNENESYEIGDSQEKFSIQSISKVISLTIAAELVGQDLWKRVEVEPSGTPFNSLTELERDKGIPRNPFINAGAIIIADVLLSVLDDPINDFLTFIRKLAGDDDIYYNEKVAESEKDYGYRNTALVNYMKALGNIENDIDDVLNFYYHQCAIEMTCEQLARTFSIFANAGKKISSKKQVISAKSVKRINAIMQTCGFYDEAGEFAYRVGLPGKSGVGGGIVAVHPTAYVVAVWSPKLNEKGNSNLGIHALEDLTNLSGLSVF</sequence>
<dbReference type="Gene3D" id="3.40.710.10">
    <property type="entry name" value="DD-peptidase/beta-lactamase superfamily"/>
    <property type="match status" value="1"/>
</dbReference>
<dbReference type="EMBL" id="FNQF01000005">
    <property type="protein sequence ID" value="SEA41649.1"/>
    <property type="molecule type" value="Genomic_DNA"/>
</dbReference>
<evidence type="ECO:0000256" key="5">
    <source>
        <dbReference type="ARBA" id="ARBA00049534"/>
    </source>
</evidence>
<evidence type="ECO:0000313" key="7">
    <source>
        <dbReference type="EMBL" id="SEA41649.1"/>
    </source>
</evidence>
<evidence type="ECO:0000256" key="4">
    <source>
        <dbReference type="ARBA" id="ARBA00022801"/>
    </source>
</evidence>
<evidence type="ECO:0000256" key="3">
    <source>
        <dbReference type="ARBA" id="ARBA00012918"/>
    </source>
</evidence>
<keyword evidence="6" id="KW-0007">Acetylation</keyword>
<feature type="binding site" evidence="6">
    <location>
        <position position="113"/>
    </location>
    <ligand>
        <name>substrate</name>
    </ligand>
</feature>
<feature type="binding site" evidence="6">
    <location>
        <position position="164"/>
    </location>
    <ligand>
        <name>substrate</name>
    </ligand>
</feature>
<reference evidence="7 8" key="1">
    <citation type="submission" date="2016-10" db="EMBL/GenBank/DDBJ databases">
        <authorList>
            <person name="de Groot N.N."/>
        </authorList>
    </citation>
    <scope>NUCLEOTIDE SEQUENCE [LARGE SCALE GENOMIC DNA]</scope>
    <source>
        <strain evidence="7 8">DSM 23581</strain>
    </source>
</reference>
<feature type="binding site" evidence="6">
    <location>
        <position position="258"/>
    </location>
    <ligand>
        <name>substrate</name>
    </ligand>
</feature>
<feature type="binding site" evidence="6">
    <location>
        <position position="240"/>
    </location>
    <ligand>
        <name>substrate</name>
    </ligand>
</feature>
<proteinExistence type="inferred from homology"/>
<protein>
    <recommendedName>
        <fullName evidence="3 6">Glutaminase</fullName>
        <ecNumber evidence="3 6">3.5.1.2</ecNumber>
    </recommendedName>
</protein>
<accession>A0A1H4B0M0</accession>
<dbReference type="NCBIfam" id="NF002132">
    <property type="entry name" value="PRK00971.1-1"/>
    <property type="match status" value="1"/>
</dbReference>
<feature type="binding site" evidence="6">
    <location>
        <position position="63"/>
    </location>
    <ligand>
        <name>substrate</name>
    </ligand>
</feature>
<organism evidence="7 8">
    <name type="scientific">Psychroflexus halocasei</name>
    <dbReference type="NCBI Taxonomy" id="908615"/>
    <lineage>
        <taxon>Bacteria</taxon>
        <taxon>Pseudomonadati</taxon>
        <taxon>Bacteroidota</taxon>
        <taxon>Flavobacteriia</taxon>
        <taxon>Flavobacteriales</taxon>
        <taxon>Flavobacteriaceae</taxon>
        <taxon>Psychroflexus</taxon>
    </lineage>
</organism>
<comment type="similarity">
    <text evidence="1 6">Belongs to the glutaminase family.</text>
</comment>
<dbReference type="STRING" id="908615.SAMN05421540_105215"/>
<dbReference type="FunFam" id="3.40.710.10:FF:000005">
    <property type="entry name" value="Glutaminase"/>
    <property type="match status" value="1"/>
</dbReference>
<dbReference type="NCBIfam" id="NF002133">
    <property type="entry name" value="PRK00971.1-2"/>
    <property type="match status" value="1"/>
</dbReference>
<feature type="binding site" evidence="6">
    <location>
        <position position="188"/>
    </location>
    <ligand>
        <name>substrate</name>
    </ligand>
</feature>
<dbReference type="SUPFAM" id="SSF56601">
    <property type="entry name" value="beta-lactamase/transpeptidase-like"/>
    <property type="match status" value="1"/>
</dbReference>
<comment type="subunit">
    <text evidence="2 6">Homotetramer.</text>
</comment>
<dbReference type="Pfam" id="PF04960">
    <property type="entry name" value="Glutaminase"/>
    <property type="match status" value="1"/>
</dbReference>
<dbReference type="InterPro" id="IPR012338">
    <property type="entry name" value="Beta-lactam/transpept-like"/>
</dbReference>
<comment type="catalytic activity">
    <reaction evidence="5 6">
        <text>L-glutamine + H2O = L-glutamate + NH4(+)</text>
        <dbReference type="Rhea" id="RHEA:15889"/>
        <dbReference type="ChEBI" id="CHEBI:15377"/>
        <dbReference type="ChEBI" id="CHEBI:28938"/>
        <dbReference type="ChEBI" id="CHEBI:29985"/>
        <dbReference type="ChEBI" id="CHEBI:58359"/>
        <dbReference type="EC" id="3.5.1.2"/>
    </reaction>
</comment>
<dbReference type="HAMAP" id="MF_00313">
    <property type="entry name" value="Glutaminase"/>
    <property type="match status" value="1"/>
</dbReference>
<dbReference type="AlphaFoldDB" id="A0A1H4B0M0"/>
<dbReference type="RefSeq" id="WP_093244144.1">
    <property type="nucleotide sequence ID" value="NZ_FNQF01000005.1"/>
</dbReference>
<dbReference type="GO" id="GO:0004359">
    <property type="term" value="F:glutaminase activity"/>
    <property type="evidence" value="ECO:0007669"/>
    <property type="project" value="UniProtKB-UniRule"/>
</dbReference>
<dbReference type="EC" id="3.5.1.2" evidence="3 6"/>
<dbReference type="NCBIfam" id="TIGR03814">
    <property type="entry name" value="Gln_ase"/>
    <property type="match status" value="1"/>
</dbReference>
<keyword evidence="8" id="KW-1185">Reference proteome</keyword>